<dbReference type="OrthoDB" id="424434at2759"/>
<organism evidence="2 3">
    <name type="scientific">Polarella glacialis</name>
    <name type="common">Dinoflagellate</name>
    <dbReference type="NCBI Taxonomy" id="89957"/>
    <lineage>
        <taxon>Eukaryota</taxon>
        <taxon>Sar</taxon>
        <taxon>Alveolata</taxon>
        <taxon>Dinophyceae</taxon>
        <taxon>Suessiales</taxon>
        <taxon>Suessiaceae</taxon>
        <taxon>Polarella</taxon>
    </lineage>
</organism>
<feature type="region of interest" description="Disordered" evidence="1">
    <location>
        <begin position="88"/>
        <end position="108"/>
    </location>
</feature>
<gene>
    <name evidence="2" type="ORF">PGLA1383_LOCUS15069</name>
</gene>
<accession>A0A813E8N3</accession>
<evidence type="ECO:0000313" key="3">
    <source>
        <dbReference type="Proteomes" id="UP000654075"/>
    </source>
</evidence>
<dbReference type="Proteomes" id="UP000654075">
    <property type="component" value="Unassembled WGS sequence"/>
</dbReference>
<feature type="non-terminal residue" evidence="2">
    <location>
        <position position="1"/>
    </location>
</feature>
<evidence type="ECO:0000256" key="1">
    <source>
        <dbReference type="SAM" id="MobiDB-lite"/>
    </source>
</evidence>
<evidence type="ECO:0000313" key="2">
    <source>
        <dbReference type="EMBL" id="CAE8596607.1"/>
    </source>
</evidence>
<sequence length="169" mass="18124">DPASATKLHPTARQGRGRPAMIGPQTFTIEAFTPEEFAAARVRLEKKGARTSYTDSFSQIPRSKIAEKGPVHHTSGAELLKASQALGGSGTLSQSASSTLRPSQRVTELLAGPIVAHRSGPHWPPPGPERPDPVKTRAALFQGEIRTNADLHAKDRKAPGPVAYTMTRY</sequence>
<dbReference type="EMBL" id="CAJNNV010008750">
    <property type="protein sequence ID" value="CAE8596607.1"/>
    <property type="molecule type" value="Genomic_DNA"/>
</dbReference>
<comment type="caution">
    <text evidence="2">The sequence shown here is derived from an EMBL/GenBank/DDBJ whole genome shotgun (WGS) entry which is preliminary data.</text>
</comment>
<feature type="region of interest" description="Disordered" evidence="1">
    <location>
        <begin position="1"/>
        <end position="23"/>
    </location>
</feature>
<dbReference type="AlphaFoldDB" id="A0A813E8N3"/>
<protein>
    <submittedName>
        <fullName evidence="2">Uncharacterized protein</fullName>
    </submittedName>
</protein>
<name>A0A813E8N3_POLGL</name>
<proteinExistence type="predicted"/>
<feature type="compositionally biased region" description="Polar residues" evidence="1">
    <location>
        <begin position="91"/>
        <end position="106"/>
    </location>
</feature>
<reference evidence="2" key="1">
    <citation type="submission" date="2021-02" db="EMBL/GenBank/DDBJ databases">
        <authorList>
            <person name="Dougan E. K."/>
            <person name="Rhodes N."/>
            <person name="Thang M."/>
            <person name="Chan C."/>
        </authorList>
    </citation>
    <scope>NUCLEOTIDE SEQUENCE</scope>
</reference>
<keyword evidence="3" id="KW-1185">Reference proteome</keyword>